<evidence type="ECO:0000259" key="6">
    <source>
        <dbReference type="Pfam" id="PF00251"/>
    </source>
</evidence>
<dbReference type="FunFam" id="2.60.120.560:FF:000003">
    <property type="entry name" value="Extracellular exo-inulinase inuE"/>
    <property type="match status" value="1"/>
</dbReference>
<evidence type="ECO:0000256" key="5">
    <source>
        <dbReference type="RuleBase" id="RU362110"/>
    </source>
</evidence>
<dbReference type="InterPro" id="IPR013189">
    <property type="entry name" value="Glyco_hydro_32_C"/>
</dbReference>
<dbReference type="RefSeq" id="WP_090858522.1">
    <property type="nucleotide sequence ID" value="NZ_FNJU01000014.1"/>
</dbReference>
<organism evidence="8 9">
    <name type="scientific">Litchfieldia salsa</name>
    <dbReference type="NCBI Taxonomy" id="930152"/>
    <lineage>
        <taxon>Bacteria</taxon>
        <taxon>Bacillati</taxon>
        <taxon>Bacillota</taxon>
        <taxon>Bacilli</taxon>
        <taxon>Bacillales</taxon>
        <taxon>Bacillaceae</taxon>
        <taxon>Litchfieldia</taxon>
    </lineage>
</organism>
<evidence type="ECO:0000256" key="3">
    <source>
        <dbReference type="ARBA" id="ARBA00022801"/>
    </source>
</evidence>
<protein>
    <submittedName>
        <fullName evidence="8">Fructan beta-fructosidase</fullName>
    </submittedName>
</protein>
<dbReference type="GO" id="GO:0005737">
    <property type="term" value="C:cytoplasm"/>
    <property type="evidence" value="ECO:0007669"/>
    <property type="project" value="TreeGrafter"/>
</dbReference>
<dbReference type="EMBL" id="FNJU01000014">
    <property type="protein sequence ID" value="SDP93299.1"/>
    <property type="molecule type" value="Genomic_DNA"/>
</dbReference>
<dbReference type="Gene3D" id="2.115.10.20">
    <property type="entry name" value="Glycosyl hydrolase domain, family 43"/>
    <property type="match status" value="1"/>
</dbReference>
<keyword evidence="3 5" id="KW-0378">Hydrolase</keyword>
<dbReference type="InterPro" id="IPR013320">
    <property type="entry name" value="ConA-like_dom_sf"/>
</dbReference>
<evidence type="ECO:0000256" key="1">
    <source>
        <dbReference type="ARBA" id="ARBA00009902"/>
    </source>
</evidence>
<dbReference type="AlphaFoldDB" id="A0A1H0WRN6"/>
<comment type="similarity">
    <text evidence="1 5">Belongs to the glycosyl hydrolase 32 family.</text>
</comment>
<evidence type="ECO:0000313" key="8">
    <source>
        <dbReference type="EMBL" id="SDP93299.1"/>
    </source>
</evidence>
<accession>A0A1H0WRN6</accession>
<dbReference type="Proteomes" id="UP000199159">
    <property type="component" value="Unassembled WGS sequence"/>
</dbReference>
<dbReference type="SUPFAM" id="SSF75005">
    <property type="entry name" value="Arabinanase/levansucrase/invertase"/>
    <property type="match status" value="1"/>
</dbReference>
<dbReference type="PANTHER" id="PTHR42800">
    <property type="entry name" value="EXOINULINASE INUD (AFU_ORTHOLOGUE AFUA_5G00480)"/>
    <property type="match status" value="1"/>
</dbReference>
<dbReference type="GO" id="GO:0004575">
    <property type="term" value="F:sucrose alpha-glucosidase activity"/>
    <property type="evidence" value="ECO:0007669"/>
    <property type="project" value="TreeGrafter"/>
</dbReference>
<dbReference type="STRING" id="930152.SAMN05216565_11429"/>
<keyword evidence="4 5" id="KW-0326">Glycosidase</keyword>
<keyword evidence="2" id="KW-0732">Signal</keyword>
<dbReference type="PANTHER" id="PTHR42800:SF1">
    <property type="entry name" value="EXOINULINASE INUD (AFU_ORTHOLOGUE AFUA_5G00480)"/>
    <property type="match status" value="1"/>
</dbReference>
<gene>
    <name evidence="8" type="ORF">SAMN05216565_11429</name>
</gene>
<feature type="domain" description="Glycosyl hydrolase family 32 N-terminal" evidence="6">
    <location>
        <begin position="1"/>
        <end position="170"/>
    </location>
</feature>
<dbReference type="InterPro" id="IPR023296">
    <property type="entry name" value="Glyco_hydro_beta-prop_sf"/>
</dbReference>
<name>A0A1H0WRN6_9BACI</name>
<dbReference type="OrthoDB" id="9759709at2"/>
<proteinExistence type="inferred from homology"/>
<dbReference type="InterPro" id="IPR013148">
    <property type="entry name" value="Glyco_hydro_32_N"/>
</dbReference>
<evidence type="ECO:0000256" key="2">
    <source>
        <dbReference type="ARBA" id="ARBA00022729"/>
    </source>
</evidence>
<evidence type="ECO:0000256" key="4">
    <source>
        <dbReference type="ARBA" id="ARBA00023295"/>
    </source>
</evidence>
<dbReference type="Gene3D" id="2.60.120.560">
    <property type="entry name" value="Exo-inulinase, domain 1"/>
    <property type="match status" value="1"/>
</dbReference>
<evidence type="ECO:0000313" key="9">
    <source>
        <dbReference type="Proteomes" id="UP000199159"/>
    </source>
</evidence>
<feature type="domain" description="Glycosyl hydrolase family 32 C-terminal" evidence="7">
    <location>
        <begin position="173"/>
        <end position="326"/>
    </location>
</feature>
<keyword evidence="9" id="KW-1185">Reference proteome</keyword>
<reference evidence="9" key="1">
    <citation type="submission" date="2016-10" db="EMBL/GenBank/DDBJ databases">
        <authorList>
            <person name="Varghese N."/>
            <person name="Submissions S."/>
        </authorList>
    </citation>
    <scope>NUCLEOTIDE SEQUENCE [LARGE SCALE GENOMIC DNA]</scope>
    <source>
        <strain evidence="9">IBRC-M10078</strain>
    </source>
</reference>
<dbReference type="SUPFAM" id="SSF49899">
    <property type="entry name" value="Concanavalin A-like lectins/glucanases"/>
    <property type="match status" value="1"/>
</dbReference>
<dbReference type="InterPro" id="IPR001362">
    <property type="entry name" value="Glyco_hydro_32"/>
</dbReference>
<sequence>MVITVENSVQEKFVRIYTSTDLKKWSFASDFGKGEGNHDGVWEVPDLFELPIDGDVNNTKWVMQVSLSNGSTAGGSGVQYFIGSFDGTTFTNDNPASTILYADYGADYYAPITFDNIPSTDGRRIAMGWMNNWSYGQSIPTSIWKSKMSIPRELTLKNVEGEGVRLVQNPVSEFESLRNTADSWTNETVSPGNSLLSNVTGDTLEIVAEFKTDTATAKEFGFKVRTGSGDKTTIGYDMVNSKIFVDRTDSGQSNFNSTFAARHEANMSPENNTVTLRILVDRSSVEVFGNNGKVVITDQIFPLLQSNGLEIYSVDGDVTVNKLDIHQLNSATITSN</sequence>
<dbReference type="Pfam" id="PF08244">
    <property type="entry name" value="Glyco_hydro_32C"/>
    <property type="match status" value="1"/>
</dbReference>
<dbReference type="Pfam" id="PF00251">
    <property type="entry name" value="Glyco_hydro_32N"/>
    <property type="match status" value="1"/>
</dbReference>
<evidence type="ECO:0000259" key="7">
    <source>
        <dbReference type="Pfam" id="PF08244"/>
    </source>
</evidence>
<dbReference type="GO" id="GO:0005987">
    <property type="term" value="P:sucrose catabolic process"/>
    <property type="evidence" value="ECO:0007669"/>
    <property type="project" value="TreeGrafter"/>
</dbReference>
<dbReference type="SMART" id="SM00640">
    <property type="entry name" value="Glyco_32"/>
    <property type="match status" value="1"/>
</dbReference>